<dbReference type="Gene3D" id="1.20.1720.10">
    <property type="entry name" value="Multidrug resistance protein D"/>
    <property type="match status" value="1"/>
</dbReference>
<evidence type="ECO:0000313" key="8">
    <source>
        <dbReference type="EMBL" id="RAP72284.1"/>
    </source>
</evidence>
<keyword evidence="5 6" id="KW-0472">Membrane</keyword>
<evidence type="ECO:0000256" key="2">
    <source>
        <dbReference type="ARBA" id="ARBA00022448"/>
    </source>
</evidence>
<feature type="non-terminal residue" evidence="8">
    <location>
        <position position="143"/>
    </location>
</feature>
<dbReference type="AlphaFoldDB" id="A0A328TWY8"/>
<comment type="caution">
    <text evidence="8">The sequence shown here is derived from an EMBL/GenBank/DDBJ whole genome shotgun (WGS) entry which is preliminary data.</text>
</comment>
<dbReference type="GO" id="GO:0015385">
    <property type="term" value="F:sodium:proton antiporter activity"/>
    <property type="evidence" value="ECO:0007669"/>
    <property type="project" value="TreeGrafter"/>
</dbReference>
<dbReference type="Proteomes" id="UP000244334">
    <property type="component" value="Unassembled WGS sequence"/>
</dbReference>
<comment type="subcellular location">
    <subcellularLocation>
        <location evidence="1">Membrane</location>
        <topology evidence="1">Multi-pass membrane protein</topology>
    </subcellularLocation>
</comment>
<name>A0A328TWY8_9GAMM</name>
<evidence type="ECO:0000256" key="5">
    <source>
        <dbReference type="ARBA" id="ARBA00023136"/>
    </source>
</evidence>
<accession>A0A328TWY8</accession>
<protein>
    <submittedName>
        <fullName evidence="8">Sugar (And other) transporter family protein</fullName>
    </submittedName>
</protein>
<sequence length="143" mass="15547">MLNQQAQIQSATAKKNGISFLLILSALMAVTSLSTDIYLPAMPVMAKDLQGDAELTITGFLIGFCFAQLIWGPISDRYGRRLPLFIGLGLFIIGSVGCALSKDIVQIVFWRVFQALGACTGPMVARAMIRDLFSRTRAAQMLS</sequence>
<feature type="transmembrane region" description="Helical" evidence="6">
    <location>
        <begin position="108"/>
        <end position="129"/>
    </location>
</feature>
<dbReference type="SUPFAM" id="SSF103473">
    <property type="entry name" value="MFS general substrate transporter"/>
    <property type="match status" value="1"/>
</dbReference>
<dbReference type="PROSITE" id="PS50850">
    <property type="entry name" value="MFS"/>
    <property type="match status" value="1"/>
</dbReference>
<dbReference type="PANTHER" id="PTHR23502">
    <property type="entry name" value="MAJOR FACILITATOR SUPERFAMILY"/>
    <property type="match status" value="1"/>
</dbReference>
<keyword evidence="3 6" id="KW-0812">Transmembrane</keyword>
<dbReference type="GO" id="GO:1990961">
    <property type="term" value="P:xenobiotic detoxification by transmembrane export across the plasma membrane"/>
    <property type="evidence" value="ECO:0007669"/>
    <property type="project" value="TreeGrafter"/>
</dbReference>
<dbReference type="GO" id="GO:0005886">
    <property type="term" value="C:plasma membrane"/>
    <property type="evidence" value="ECO:0007669"/>
    <property type="project" value="TreeGrafter"/>
</dbReference>
<evidence type="ECO:0000259" key="7">
    <source>
        <dbReference type="PROSITE" id="PS50850"/>
    </source>
</evidence>
<evidence type="ECO:0000256" key="3">
    <source>
        <dbReference type="ARBA" id="ARBA00022692"/>
    </source>
</evidence>
<evidence type="ECO:0000256" key="6">
    <source>
        <dbReference type="SAM" id="Phobius"/>
    </source>
</evidence>
<feature type="domain" description="Major facilitator superfamily (MFS) profile" evidence="7">
    <location>
        <begin position="1"/>
        <end position="143"/>
    </location>
</feature>
<dbReference type="RefSeq" id="WP_162475366.1">
    <property type="nucleotide sequence ID" value="NZ_LJAM02000047.1"/>
</dbReference>
<keyword evidence="4 6" id="KW-1133">Transmembrane helix</keyword>
<feature type="transmembrane region" description="Helical" evidence="6">
    <location>
        <begin position="53"/>
        <end position="72"/>
    </location>
</feature>
<evidence type="ECO:0000313" key="9">
    <source>
        <dbReference type="Proteomes" id="UP000244334"/>
    </source>
</evidence>
<dbReference type="Pfam" id="PF07690">
    <property type="entry name" value="MFS_1"/>
    <property type="match status" value="1"/>
</dbReference>
<evidence type="ECO:0000256" key="4">
    <source>
        <dbReference type="ARBA" id="ARBA00022989"/>
    </source>
</evidence>
<dbReference type="InterPro" id="IPR036259">
    <property type="entry name" value="MFS_trans_sf"/>
</dbReference>
<feature type="transmembrane region" description="Helical" evidence="6">
    <location>
        <begin position="20"/>
        <end position="41"/>
    </location>
</feature>
<evidence type="ECO:0000256" key="1">
    <source>
        <dbReference type="ARBA" id="ARBA00004141"/>
    </source>
</evidence>
<reference evidence="8" key="1">
    <citation type="submission" date="2018-04" db="EMBL/GenBank/DDBJ databases">
        <title>Genomes of the Obligate Erwinia dacicola and Facultative Enterobacter sp. OLF Endosymbionts of the Olive Fruit fly, Bactrocera oleae.</title>
        <authorList>
            <person name="Estes A.M."/>
            <person name="Hearn D.J."/>
            <person name="Agarwal S."/>
            <person name="Pierson E.A."/>
            <person name="Dunning-Hotopp J.C."/>
        </authorList>
    </citation>
    <scope>NUCLEOTIDE SEQUENCE [LARGE SCALE GENOMIC DNA]</scope>
    <source>
        <strain evidence="8">Oroville</strain>
    </source>
</reference>
<organism evidence="8 9">
    <name type="scientific">Candidatus Erwinia dacicola</name>
    <dbReference type="NCBI Taxonomy" id="252393"/>
    <lineage>
        <taxon>Bacteria</taxon>
        <taxon>Pseudomonadati</taxon>
        <taxon>Pseudomonadota</taxon>
        <taxon>Gammaproteobacteria</taxon>
        <taxon>Enterobacterales</taxon>
        <taxon>Erwiniaceae</taxon>
        <taxon>Erwinia</taxon>
    </lineage>
</organism>
<keyword evidence="2" id="KW-0813">Transport</keyword>
<proteinExistence type="predicted"/>
<dbReference type="InterPro" id="IPR011701">
    <property type="entry name" value="MFS"/>
</dbReference>
<dbReference type="InterPro" id="IPR020846">
    <property type="entry name" value="MFS_dom"/>
</dbReference>
<gene>
    <name evidence="8" type="ORF">ACZ87_00889</name>
</gene>
<dbReference type="EMBL" id="LJAM02000047">
    <property type="protein sequence ID" value="RAP72284.1"/>
    <property type="molecule type" value="Genomic_DNA"/>
</dbReference>
<dbReference type="PANTHER" id="PTHR23502:SF132">
    <property type="entry name" value="POLYAMINE TRANSPORTER 2-RELATED"/>
    <property type="match status" value="1"/>
</dbReference>
<feature type="transmembrane region" description="Helical" evidence="6">
    <location>
        <begin position="84"/>
        <end position="102"/>
    </location>
</feature>
<keyword evidence="9" id="KW-1185">Reference proteome</keyword>